<comment type="caution">
    <text evidence="2">The sequence shown here is derived from an EMBL/GenBank/DDBJ whole genome shotgun (WGS) entry which is preliminary data.</text>
</comment>
<dbReference type="Proteomes" id="UP000624041">
    <property type="component" value="Unassembled WGS sequence"/>
</dbReference>
<dbReference type="RefSeq" id="WP_188856048.1">
    <property type="nucleotide sequence ID" value="NZ_BMOS01000003.1"/>
</dbReference>
<sequence length="149" mass="16717">MYKDLIGKKSSKVKSTIERGMVTRFAESIGDLNPIYVDEEVGKKSRYGGNIAPPTFPRVLSSGVIEGLKLPKKGLIHGEQNYHYKRPLLVGEDIYSYSVIEDYYEKQGSNGLMGFLSTKRYGEDANGELVFTEESIIIITETVRKAMKV</sequence>
<proteinExistence type="predicted"/>
<evidence type="ECO:0000259" key="1">
    <source>
        <dbReference type="Pfam" id="PF13452"/>
    </source>
</evidence>
<dbReference type="EMBL" id="BMOS01000003">
    <property type="protein sequence ID" value="GGN52015.1"/>
    <property type="molecule type" value="Genomic_DNA"/>
</dbReference>
<organism evidence="2 3">
    <name type="scientific">Oceanobacillus indicireducens</name>
    <dbReference type="NCBI Taxonomy" id="1004261"/>
    <lineage>
        <taxon>Bacteria</taxon>
        <taxon>Bacillati</taxon>
        <taxon>Bacillota</taxon>
        <taxon>Bacilli</taxon>
        <taxon>Bacillales</taxon>
        <taxon>Bacillaceae</taxon>
        <taxon>Oceanobacillus</taxon>
    </lineage>
</organism>
<reference evidence="2" key="1">
    <citation type="journal article" date="2014" name="Int. J. Syst. Evol. Microbiol.">
        <title>Complete genome sequence of Corynebacterium casei LMG S-19264T (=DSM 44701T), isolated from a smear-ripened cheese.</title>
        <authorList>
            <consortium name="US DOE Joint Genome Institute (JGI-PGF)"/>
            <person name="Walter F."/>
            <person name="Albersmeier A."/>
            <person name="Kalinowski J."/>
            <person name="Ruckert C."/>
        </authorList>
    </citation>
    <scope>NUCLEOTIDE SEQUENCE</scope>
    <source>
        <strain evidence="2">JCM 17251</strain>
    </source>
</reference>
<gene>
    <name evidence="2" type="ORF">GCM10007971_07140</name>
</gene>
<dbReference type="SUPFAM" id="SSF54637">
    <property type="entry name" value="Thioesterase/thiol ester dehydrase-isomerase"/>
    <property type="match status" value="1"/>
</dbReference>
<dbReference type="Pfam" id="PF13452">
    <property type="entry name" value="FAS1_DH_region"/>
    <property type="match status" value="1"/>
</dbReference>
<evidence type="ECO:0000313" key="2">
    <source>
        <dbReference type="EMBL" id="GGN52015.1"/>
    </source>
</evidence>
<keyword evidence="3" id="KW-1185">Reference proteome</keyword>
<dbReference type="InterPro" id="IPR016709">
    <property type="entry name" value="HadA-like"/>
</dbReference>
<feature type="domain" description="FAS1-like dehydratase" evidence="1">
    <location>
        <begin position="5"/>
        <end position="132"/>
    </location>
</feature>
<dbReference type="AlphaFoldDB" id="A0A918CZJ5"/>
<protein>
    <recommendedName>
        <fullName evidence="1">FAS1-like dehydratase domain-containing protein</fullName>
    </recommendedName>
</protein>
<dbReference type="CDD" id="cd03441">
    <property type="entry name" value="R_hydratase_like"/>
    <property type="match status" value="1"/>
</dbReference>
<dbReference type="InterPro" id="IPR029069">
    <property type="entry name" value="HotDog_dom_sf"/>
</dbReference>
<dbReference type="PIRSF" id="PIRSF018072">
    <property type="entry name" value="UCP018072"/>
    <property type="match status" value="1"/>
</dbReference>
<dbReference type="Gene3D" id="3.10.129.10">
    <property type="entry name" value="Hotdog Thioesterase"/>
    <property type="match status" value="1"/>
</dbReference>
<accession>A0A918CZJ5</accession>
<name>A0A918CZJ5_9BACI</name>
<evidence type="ECO:0000313" key="3">
    <source>
        <dbReference type="Proteomes" id="UP000624041"/>
    </source>
</evidence>
<dbReference type="InterPro" id="IPR039569">
    <property type="entry name" value="FAS1-like_DH_region"/>
</dbReference>
<reference evidence="2" key="2">
    <citation type="submission" date="2020-09" db="EMBL/GenBank/DDBJ databases">
        <authorList>
            <person name="Sun Q."/>
            <person name="Ohkuma M."/>
        </authorList>
    </citation>
    <scope>NUCLEOTIDE SEQUENCE</scope>
    <source>
        <strain evidence="2">JCM 17251</strain>
    </source>
</reference>